<name>A0A5N3X7W2_MUNRE</name>
<comment type="subcellular location">
    <subcellularLocation>
        <location evidence="1">Cell membrane</location>
        <topology evidence="1">Multi-pass membrane protein</topology>
    </subcellularLocation>
</comment>
<dbReference type="AlphaFoldDB" id="A0A5N3X7W2"/>
<evidence type="ECO:0008006" key="10">
    <source>
        <dbReference type="Google" id="ProtNLM"/>
    </source>
</evidence>
<keyword evidence="6" id="KW-0812">Transmembrane</keyword>
<dbReference type="GO" id="GO:0030594">
    <property type="term" value="F:neurotransmitter receptor activity"/>
    <property type="evidence" value="ECO:0007669"/>
    <property type="project" value="TreeGrafter"/>
</dbReference>
<keyword evidence="7" id="KW-0732">Signal</keyword>
<dbReference type="GO" id="GO:0004993">
    <property type="term" value="F:G protein-coupled serotonin receptor activity"/>
    <property type="evidence" value="ECO:0007669"/>
    <property type="project" value="InterPro"/>
</dbReference>
<evidence type="ECO:0000256" key="2">
    <source>
        <dbReference type="ARBA" id="ARBA00022475"/>
    </source>
</evidence>
<sequence length="229" mass="25561">MTDLLVSILVMFISITDTTTHTWSFGHLLCDIWSSSDITRYKASILVLGHHWYPGVQLAITWATSIHISIPSLLWQQAKAHEEISACLVNTSQISYIIYSICGAFYILPVLLIILCGQIYMAWNHILNPLSLYGKCFTTAHLIRDSVESLLCSLNASLQEGHSHLTVFWSTRGFLLPETGKPRKAWGSIQGAFIICWLPFFAESSALLICQCSCWAHPALLTFSLGQAI</sequence>
<keyword evidence="9" id="KW-1185">Reference proteome</keyword>
<dbReference type="SUPFAM" id="SSF81321">
    <property type="entry name" value="Family A G protein-coupled receptor-like"/>
    <property type="match status" value="1"/>
</dbReference>
<keyword evidence="3" id="KW-0297">G-protein coupled receptor</keyword>
<feature type="signal peptide" evidence="7">
    <location>
        <begin position="1"/>
        <end position="18"/>
    </location>
</feature>
<keyword evidence="6" id="KW-0472">Membrane</keyword>
<accession>A0A5N3X7W2</accession>
<dbReference type="GO" id="GO:0007198">
    <property type="term" value="P:adenylate cyclase-inhibiting serotonin receptor signaling pathway"/>
    <property type="evidence" value="ECO:0007669"/>
    <property type="project" value="TreeGrafter"/>
</dbReference>
<evidence type="ECO:0000256" key="6">
    <source>
        <dbReference type="SAM" id="Phobius"/>
    </source>
</evidence>
<protein>
    <recommendedName>
        <fullName evidence="10">G-protein coupled receptors family 1 profile domain-containing protein</fullName>
    </recommendedName>
</protein>
<dbReference type="GO" id="GO:0050795">
    <property type="term" value="P:regulation of behavior"/>
    <property type="evidence" value="ECO:0007669"/>
    <property type="project" value="InterPro"/>
</dbReference>
<dbReference type="GO" id="GO:0007187">
    <property type="term" value="P:G protein-coupled receptor signaling pathway, coupled to cyclic nucleotide second messenger"/>
    <property type="evidence" value="ECO:0007669"/>
    <property type="project" value="TreeGrafter"/>
</dbReference>
<evidence type="ECO:0000256" key="4">
    <source>
        <dbReference type="ARBA" id="ARBA00023170"/>
    </source>
</evidence>
<feature type="chain" id="PRO_5024291175" description="G-protein coupled receptors family 1 profile domain-containing protein" evidence="7">
    <location>
        <begin position="19"/>
        <end position="229"/>
    </location>
</feature>
<dbReference type="GO" id="GO:0040012">
    <property type="term" value="P:regulation of locomotion"/>
    <property type="evidence" value="ECO:0007669"/>
    <property type="project" value="InterPro"/>
</dbReference>
<dbReference type="PANTHER" id="PTHR24247">
    <property type="entry name" value="5-HYDROXYTRYPTAMINE RECEPTOR"/>
    <property type="match status" value="1"/>
</dbReference>
<organism evidence="8 9">
    <name type="scientific">Muntiacus reevesi</name>
    <name type="common">Reeves' muntjac</name>
    <name type="synonym">Cervus reevesi</name>
    <dbReference type="NCBI Taxonomy" id="9886"/>
    <lineage>
        <taxon>Eukaryota</taxon>
        <taxon>Metazoa</taxon>
        <taxon>Chordata</taxon>
        <taxon>Craniata</taxon>
        <taxon>Vertebrata</taxon>
        <taxon>Euteleostomi</taxon>
        <taxon>Mammalia</taxon>
        <taxon>Eutheria</taxon>
        <taxon>Laurasiatheria</taxon>
        <taxon>Artiodactyla</taxon>
        <taxon>Ruminantia</taxon>
        <taxon>Pecora</taxon>
        <taxon>Cervidae</taxon>
        <taxon>Muntiacinae</taxon>
        <taxon>Muntiacus</taxon>
    </lineage>
</organism>
<dbReference type="Gene3D" id="1.20.1070.10">
    <property type="entry name" value="Rhodopsin 7-helix transmembrane proteins"/>
    <property type="match status" value="1"/>
</dbReference>
<dbReference type="Proteomes" id="UP000326062">
    <property type="component" value="Chromosome 15"/>
</dbReference>
<dbReference type="GO" id="GO:0005886">
    <property type="term" value="C:plasma membrane"/>
    <property type="evidence" value="ECO:0007669"/>
    <property type="project" value="UniProtKB-SubCell"/>
</dbReference>
<evidence type="ECO:0000313" key="8">
    <source>
        <dbReference type="EMBL" id="KAB0369249.1"/>
    </source>
</evidence>
<dbReference type="EMBL" id="VCEB01000016">
    <property type="protein sequence ID" value="KAB0369249.1"/>
    <property type="molecule type" value="Genomic_DNA"/>
</dbReference>
<keyword evidence="2" id="KW-1003">Cell membrane</keyword>
<evidence type="ECO:0000256" key="5">
    <source>
        <dbReference type="ARBA" id="ARBA00023224"/>
    </source>
</evidence>
<dbReference type="GO" id="GO:0030425">
    <property type="term" value="C:dendrite"/>
    <property type="evidence" value="ECO:0007669"/>
    <property type="project" value="TreeGrafter"/>
</dbReference>
<evidence type="ECO:0000256" key="7">
    <source>
        <dbReference type="SAM" id="SignalP"/>
    </source>
</evidence>
<keyword evidence="4" id="KW-0675">Receptor</keyword>
<comment type="caution">
    <text evidence="8">The sequence shown here is derived from an EMBL/GenBank/DDBJ whole genome shotgun (WGS) entry which is preliminary data.</text>
</comment>
<dbReference type="PANTHER" id="PTHR24247:SF17">
    <property type="entry name" value="5-HYDROXYTRYPTAMINE RECEPTOR 1D"/>
    <property type="match status" value="1"/>
</dbReference>
<dbReference type="InterPro" id="IPR000505">
    <property type="entry name" value="5HT1D_rcpt"/>
</dbReference>
<dbReference type="GO" id="GO:0042310">
    <property type="term" value="P:vasoconstriction"/>
    <property type="evidence" value="ECO:0007669"/>
    <property type="project" value="InterPro"/>
</dbReference>
<evidence type="ECO:0000256" key="1">
    <source>
        <dbReference type="ARBA" id="ARBA00004651"/>
    </source>
</evidence>
<dbReference type="PRINTS" id="PR00514">
    <property type="entry name" value="5HT1DRECEPTR"/>
</dbReference>
<keyword evidence="6" id="KW-1133">Transmembrane helix</keyword>
<reference evidence="8 9" key="1">
    <citation type="submission" date="2019-06" db="EMBL/GenBank/DDBJ databases">
        <title>Discovery of a novel chromosome fission-fusion reversal in muntjac.</title>
        <authorList>
            <person name="Mudd A.B."/>
            <person name="Bredeson J.V."/>
            <person name="Baum R."/>
            <person name="Hockemeyer D."/>
            <person name="Rokhsar D.S."/>
        </authorList>
    </citation>
    <scope>NUCLEOTIDE SEQUENCE [LARGE SCALE GENOMIC DNA]</scope>
    <source>
        <strain evidence="8">UCam_UCB_Mr</strain>
        <tissue evidence="8">Fibroblast cell line</tissue>
    </source>
</reference>
<gene>
    <name evidence="8" type="ORF">FD755_019254</name>
</gene>
<feature type="transmembrane region" description="Helical" evidence="6">
    <location>
        <begin position="96"/>
        <end position="123"/>
    </location>
</feature>
<proteinExistence type="predicted"/>
<evidence type="ECO:0000256" key="3">
    <source>
        <dbReference type="ARBA" id="ARBA00023040"/>
    </source>
</evidence>
<dbReference type="GO" id="GO:0006939">
    <property type="term" value="P:smooth muscle contraction"/>
    <property type="evidence" value="ECO:0007669"/>
    <property type="project" value="InterPro"/>
</dbReference>
<dbReference type="GO" id="GO:0045202">
    <property type="term" value="C:synapse"/>
    <property type="evidence" value="ECO:0007669"/>
    <property type="project" value="GOC"/>
</dbReference>
<keyword evidence="5" id="KW-0807">Transducer</keyword>
<dbReference type="GO" id="GO:0007268">
    <property type="term" value="P:chemical synaptic transmission"/>
    <property type="evidence" value="ECO:0007669"/>
    <property type="project" value="InterPro"/>
</dbReference>
<evidence type="ECO:0000313" key="9">
    <source>
        <dbReference type="Proteomes" id="UP000326062"/>
    </source>
</evidence>